<keyword evidence="4" id="KW-1185">Reference proteome</keyword>
<name>A0A699YL30_HAELA</name>
<feature type="signal peptide" evidence="2">
    <location>
        <begin position="1"/>
        <end position="27"/>
    </location>
</feature>
<protein>
    <submittedName>
        <fullName evidence="3">2Fe-2S ferredoxin-type domain-containing protein</fullName>
    </submittedName>
</protein>
<evidence type="ECO:0000256" key="2">
    <source>
        <dbReference type="SAM" id="SignalP"/>
    </source>
</evidence>
<feature type="region of interest" description="Disordered" evidence="1">
    <location>
        <begin position="98"/>
        <end position="189"/>
    </location>
</feature>
<feature type="compositionally biased region" description="Low complexity" evidence="1">
    <location>
        <begin position="120"/>
        <end position="135"/>
    </location>
</feature>
<organism evidence="3 4">
    <name type="scientific">Haematococcus lacustris</name>
    <name type="common">Green alga</name>
    <name type="synonym">Haematococcus pluvialis</name>
    <dbReference type="NCBI Taxonomy" id="44745"/>
    <lineage>
        <taxon>Eukaryota</taxon>
        <taxon>Viridiplantae</taxon>
        <taxon>Chlorophyta</taxon>
        <taxon>core chlorophytes</taxon>
        <taxon>Chlorophyceae</taxon>
        <taxon>CS clade</taxon>
        <taxon>Chlamydomonadales</taxon>
        <taxon>Haematococcaceae</taxon>
        <taxon>Haematococcus</taxon>
    </lineage>
</organism>
<accession>A0A699YL30</accession>
<evidence type="ECO:0000313" key="3">
    <source>
        <dbReference type="EMBL" id="GFH10211.1"/>
    </source>
</evidence>
<proteinExistence type="predicted"/>
<dbReference type="PROSITE" id="PS51257">
    <property type="entry name" value="PROKAR_LIPOPROTEIN"/>
    <property type="match status" value="1"/>
</dbReference>
<feature type="compositionally biased region" description="Basic and acidic residues" evidence="1">
    <location>
        <begin position="108"/>
        <end position="119"/>
    </location>
</feature>
<comment type="caution">
    <text evidence="3">The sequence shown here is derived from an EMBL/GenBank/DDBJ whole genome shotgun (WGS) entry which is preliminary data.</text>
</comment>
<dbReference type="AlphaFoldDB" id="A0A699YL30"/>
<evidence type="ECO:0000256" key="1">
    <source>
        <dbReference type="SAM" id="MobiDB-lite"/>
    </source>
</evidence>
<evidence type="ECO:0000313" key="4">
    <source>
        <dbReference type="Proteomes" id="UP000485058"/>
    </source>
</evidence>
<feature type="compositionally biased region" description="Basic and acidic residues" evidence="1">
    <location>
        <begin position="138"/>
        <end position="152"/>
    </location>
</feature>
<dbReference type="Proteomes" id="UP000485058">
    <property type="component" value="Unassembled WGS sequence"/>
</dbReference>
<dbReference type="EMBL" id="BLLF01000296">
    <property type="protein sequence ID" value="GFH10211.1"/>
    <property type="molecule type" value="Genomic_DNA"/>
</dbReference>
<gene>
    <name evidence="3" type="ORF">HaLaN_05484</name>
</gene>
<sequence>MQPDRLLTSSCVRVVIWTWAAWAACQGGVVQPGQWTVAEQLRLNFPPHSAPGNTQLRLACQVRCVEDISVTKFNQFWGQGPLPLPPLAAAGWGSCAEEQIGTPQPGCSREKQGQGHQRQEQGQGLQGQGQQEQGFEGQGHDGLEHGPGDQVRDGNPVQVRVAAEPVSLLGAGPTPLGWLEFVLDPDSSG</sequence>
<keyword evidence="2" id="KW-0732">Signal</keyword>
<feature type="chain" id="PRO_5025382963" evidence="2">
    <location>
        <begin position="28"/>
        <end position="189"/>
    </location>
</feature>
<reference evidence="3 4" key="1">
    <citation type="submission" date="2020-02" db="EMBL/GenBank/DDBJ databases">
        <title>Draft genome sequence of Haematococcus lacustris strain NIES-144.</title>
        <authorList>
            <person name="Morimoto D."/>
            <person name="Nakagawa S."/>
            <person name="Yoshida T."/>
            <person name="Sawayama S."/>
        </authorList>
    </citation>
    <scope>NUCLEOTIDE SEQUENCE [LARGE SCALE GENOMIC DNA]</scope>
    <source>
        <strain evidence="3 4">NIES-144</strain>
    </source>
</reference>